<evidence type="ECO:0000313" key="2">
    <source>
        <dbReference type="Proteomes" id="UP000177480"/>
    </source>
</evidence>
<dbReference type="AlphaFoldDB" id="A0A1G2G2E9"/>
<proteinExistence type="predicted"/>
<gene>
    <name evidence="1" type="ORF">A2719_03785</name>
</gene>
<sequence length="155" mass="17622">MTHWYQKEYVVGELRKALWETVYCFSSRIFKAHFLEKESLVDDSTIFRLMLQELCVLATTTPNINLILEQGSFMLKGQVGQGGVEGYYKCKKTATGWLFKVGGKSTDFGVKLKNKKVVLAVEFGWQKLSNEHPLESTTIIGPSRQQNFCGKDTEV</sequence>
<evidence type="ECO:0000313" key="1">
    <source>
        <dbReference type="EMBL" id="OGZ44051.1"/>
    </source>
</evidence>
<comment type="caution">
    <text evidence="1">The sequence shown here is derived from an EMBL/GenBank/DDBJ whole genome shotgun (WGS) entry which is preliminary data.</text>
</comment>
<dbReference type="EMBL" id="MHNK01000010">
    <property type="protein sequence ID" value="OGZ44051.1"/>
    <property type="molecule type" value="Genomic_DNA"/>
</dbReference>
<name>A0A1G2G2E9_9BACT</name>
<accession>A0A1G2G2E9</accession>
<reference evidence="1 2" key="1">
    <citation type="journal article" date="2016" name="Nat. Commun.">
        <title>Thousands of microbial genomes shed light on interconnected biogeochemical processes in an aquifer system.</title>
        <authorList>
            <person name="Anantharaman K."/>
            <person name="Brown C.T."/>
            <person name="Hug L.A."/>
            <person name="Sharon I."/>
            <person name="Castelle C.J."/>
            <person name="Probst A.J."/>
            <person name="Thomas B.C."/>
            <person name="Singh A."/>
            <person name="Wilkins M.J."/>
            <person name="Karaoz U."/>
            <person name="Brodie E.L."/>
            <person name="Williams K.H."/>
            <person name="Hubbard S.S."/>
            <person name="Banfield J.F."/>
        </authorList>
    </citation>
    <scope>NUCLEOTIDE SEQUENCE [LARGE SCALE GENOMIC DNA]</scope>
</reference>
<protein>
    <submittedName>
        <fullName evidence="1">Uncharacterized protein</fullName>
    </submittedName>
</protein>
<organism evidence="1 2">
    <name type="scientific">Candidatus Ryanbacteria bacterium RIFCSPHIGHO2_01_FULL_45_22</name>
    <dbReference type="NCBI Taxonomy" id="1802114"/>
    <lineage>
        <taxon>Bacteria</taxon>
        <taxon>Candidatus Ryaniibacteriota</taxon>
    </lineage>
</organism>
<dbReference type="Proteomes" id="UP000177480">
    <property type="component" value="Unassembled WGS sequence"/>
</dbReference>
<dbReference type="STRING" id="1802114.A2719_03785"/>